<dbReference type="KEGG" id="sfer:NCTC12278_00597"/>
<dbReference type="InterPro" id="IPR008210">
    <property type="entry name" value="PEP_carboxykinase_N"/>
</dbReference>
<keyword evidence="8" id="KW-0670">Pyruvate</keyword>
<dbReference type="RefSeq" id="WP_018029459.1">
    <property type="nucleotide sequence ID" value="NZ_LS483343.1"/>
</dbReference>
<dbReference type="EMBL" id="LS483343">
    <property type="protein sequence ID" value="SQF39853.1"/>
    <property type="molecule type" value="Genomic_DNA"/>
</dbReference>
<dbReference type="STRING" id="1123303.GCA_000372425_00130"/>
<dbReference type="GO" id="GO:0004612">
    <property type="term" value="F:phosphoenolpyruvate carboxykinase (ATP) activity"/>
    <property type="evidence" value="ECO:0007669"/>
    <property type="project" value="UniProtKB-EC"/>
</dbReference>
<dbReference type="OrthoDB" id="9806325at2"/>
<keyword evidence="6" id="KW-0456">Lyase</keyword>
<protein>
    <recommendedName>
        <fullName evidence="3">phosphoenolpyruvate carboxykinase (ATP)</fullName>
        <ecNumber evidence="3">4.1.1.49</ecNumber>
    </recommendedName>
</protein>
<evidence type="ECO:0000256" key="7">
    <source>
        <dbReference type="ARBA" id="ARBA00047371"/>
    </source>
</evidence>
<evidence type="ECO:0000256" key="4">
    <source>
        <dbReference type="ARBA" id="ARBA00022741"/>
    </source>
</evidence>
<comment type="catalytic activity">
    <reaction evidence="7">
        <text>oxaloacetate + ATP = phosphoenolpyruvate + ADP + CO2</text>
        <dbReference type="Rhea" id="RHEA:18617"/>
        <dbReference type="ChEBI" id="CHEBI:16452"/>
        <dbReference type="ChEBI" id="CHEBI:16526"/>
        <dbReference type="ChEBI" id="CHEBI:30616"/>
        <dbReference type="ChEBI" id="CHEBI:58702"/>
        <dbReference type="ChEBI" id="CHEBI:456216"/>
        <dbReference type="EC" id="4.1.1.49"/>
    </reaction>
</comment>
<dbReference type="InterPro" id="IPR001272">
    <property type="entry name" value="PEP_carboxykinase_ATP"/>
</dbReference>
<keyword evidence="4" id="KW-0547">Nucleotide-binding</keyword>
<reference evidence="8 9" key="1">
    <citation type="submission" date="2018-06" db="EMBL/GenBank/DDBJ databases">
        <authorList>
            <consortium name="Pathogen Informatics"/>
            <person name="Doyle S."/>
        </authorList>
    </citation>
    <scope>NUCLEOTIDE SEQUENCE [LARGE SCALE GENOMIC DNA]</scope>
    <source>
        <strain evidence="8 9">NCTC12278</strain>
    </source>
</reference>
<dbReference type="Gene3D" id="3.40.449.10">
    <property type="entry name" value="Phosphoenolpyruvate Carboxykinase, domain 1"/>
    <property type="match status" value="1"/>
</dbReference>
<evidence type="ECO:0000313" key="8">
    <source>
        <dbReference type="EMBL" id="SQF39853.1"/>
    </source>
</evidence>
<dbReference type="Proteomes" id="UP000249495">
    <property type="component" value="Chromosome 1"/>
</dbReference>
<dbReference type="Gene3D" id="3.90.228.20">
    <property type="match status" value="2"/>
</dbReference>
<dbReference type="AlphaFoldDB" id="A0A2X3W7T6"/>
<name>A0A2X3W7T6_9STRE</name>
<dbReference type="Pfam" id="PF01293">
    <property type="entry name" value="PEPCK_ATP"/>
    <property type="match status" value="1"/>
</dbReference>
<keyword evidence="8" id="KW-0808">Transferase</keyword>
<keyword evidence="5" id="KW-0067">ATP-binding</keyword>
<dbReference type="GO" id="GO:0006094">
    <property type="term" value="P:gluconeogenesis"/>
    <property type="evidence" value="ECO:0007669"/>
    <property type="project" value="UniProtKB-UniPathway"/>
</dbReference>
<dbReference type="GO" id="GO:0005524">
    <property type="term" value="F:ATP binding"/>
    <property type="evidence" value="ECO:0007669"/>
    <property type="project" value="UniProtKB-KW"/>
</dbReference>
<gene>
    <name evidence="8" type="ORF">NCTC12278_00597</name>
</gene>
<comment type="pathway">
    <text evidence="1">Carbohydrate biosynthesis; gluconeogenesis.</text>
</comment>
<evidence type="ECO:0000256" key="2">
    <source>
        <dbReference type="ARBA" id="ARBA00006052"/>
    </source>
</evidence>
<evidence type="ECO:0000256" key="3">
    <source>
        <dbReference type="ARBA" id="ARBA00012363"/>
    </source>
</evidence>
<dbReference type="UniPathway" id="UPA00138"/>
<keyword evidence="8" id="KW-0418">Kinase</keyword>
<evidence type="ECO:0000256" key="6">
    <source>
        <dbReference type="ARBA" id="ARBA00023239"/>
    </source>
</evidence>
<dbReference type="SUPFAM" id="SSF68923">
    <property type="entry name" value="PEP carboxykinase N-terminal domain"/>
    <property type="match status" value="1"/>
</dbReference>
<proteinExistence type="inferred from homology"/>
<comment type="similarity">
    <text evidence="2">Belongs to the phosphoenolpyruvate carboxykinase (ATP) family.</text>
</comment>
<dbReference type="EC" id="4.1.1.49" evidence="3"/>
<dbReference type="GO" id="GO:0016301">
    <property type="term" value="F:kinase activity"/>
    <property type="evidence" value="ECO:0007669"/>
    <property type="project" value="UniProtKB-KW"/>
</dbReference>
<organism evidence="8 9">
    <name type="scientific">Streptococcus ferus</name>
    <dbReference type="NCBI Taxonomy" id="1345"/>
    <lineage>
        <taxon>Bacteria</taxon>
        <taxon>Bacillati</taxon>
        <taxon>Bacillota</taxon>
        <taxon>Bacilli</taxon>
        <taxon>Lactobacillales</taxon>
        <taxon>Streptococcaceae</taxon>
        <taxon>Streptococcus</taxon>
    </lineage>
</organism>
<evidence type="ECO:0000313" key="9">
    <source>
        <dbReference type="Proteomes" id="UP000249495"/>
    </source>
</evidence>
<sequence length="544" mass="61415">MTSIQRFQKTAIKKDNSEFSRLKVTLETAFYGNNVHEVASLKEAYALAKEAPNTIILAQEVAHAEALGLESSSKVLLENSGAIVGRTAKARRLFGEDAAEDTVLIPLVREAVYQAGFSPFLSAKAVVGLDEEFMIEAHIMMPKEESNNLYSWLLNFQMLNQDYKERFKHSKSYQENDIYIFFDPRWSHPDYPDGLAYFDAAHNVAAILGMRYFGEIKKGTLTLAWAAAARSGYAACHGGLKSFKKENPFVASFFGLSGSGKSTLTHAKHDGKYDIKVLHDDAFIISMSTGSSIALEPAYFDKTSDYPAGHPEQDYFVTVQNCGVTLDEEGRRVLVTEDIRNGNGRTIKSRYATPNRVDKIDEPITAIFWIMKDDSLPPIMKINHPLLATIFGCTLMTKRSNAENVKGNMGELVIEPYANPFRVYPLIEDFHKFFKLFDTGVDCYIINTGKYIAKDISKEVTLACIEKIVDNEARFEEFPLLESCQYLPFKGFRVPEDDPDYRILFKERLDFRLSYLLDFNNRSTQEEAIPKTVISYLKSLVSSI</sequence>
<evidence type="ECO:0000256" key="5">
    <source>
        <dbReference type="ARBA" id="ARBA00022840"/>
    </source>
</evidence>
<dbReference type="Gene3D" id="2.170.8.10">
    <property type="entry name" value="Phosphoenolpyruvate Carboxykinase, domain 2"/>
    <property type="match status" value="1"/>
</dbReference>
<dbReference type="SUPFAM" id="SSF53795">
    <property type="entry name" value="PEP carboxykinase-like"/>
    <property type="match status" value="1"/>
</dbReference>
<accession>A0A2X3W7T6</accession>
<keyword evidence="9" id="KW-1185">Reference proteome</keyword>
<dbReference type="InterPro" id="IPR013035">
    <property type="entry name" value="PEP_carboxykinase_C"/>
</dbReference>
<evidence type="ECO:0000256" key="1">
    <source>
        <dbReference type="ARBA" id="ARBA00004742"/>
    </source>
</evidence>